<dbReference type="InterPro" id="IPR050266">
    <property type="entry name" value="AB_hydrolase_sf"/>
</dbReference>
<dbReference type="GO" id="GO:0016020">
    <property type="term" value="C:membrane"/>
    <property type="evidence" value="ECO:0007669"/>
    <property type="project" value="TreeGrafter"/>
</dbReference>
<gene>
    <name evidence="2" type="ORF">FE784_18720</name>
</gene>
<keyword evidence="3" id="KW-1185">Reference proteome</keyword>
<dbReference type="PRINTS" id="PR00412">
    <property type="entry name" value="EPOXHYDRLASE"/>
</dbReference>
<dbReference type="Pfam" id="PF00561">
    <property type="entry name" value="Abhydrolase_1"/>
    <property type="match status" value="1"/>
</dbReference>
<comment type="caution">
    <text evidence="2">The sequence shown here is derived from an EMBL/GenBank/DDBJ whole genome shotgun (WGS) entry which is preliminary data.</text>
</comment>
<dbReference type="Gene3D" id="3.40.50.1820">
    <property type="entry name" value="alpha/beta hydrolase"/>
    <property type="match status" value="1"/>
</dbReference>
<dbReference type="EMBL" id="VDCQ01000026">
    <property type="protein sequence ID" value="TNJ64680.1"/>
    <property type="molecule type" value="Genomic_DNA"/>
</dbReference>
<dbReference type="GO" id="GO:0047372">
    <property type="term" value="F:monoacylglycerol lipase activity"/>
    <property type="evidence" value="ECO:0007669"/>
    <property type="project" value="TreeGrafter"/>
</dbReference>
<dbReference type="AlphaFoldDB" id="A0A5C4T7V1"/>
<dbReference type="PANTHER" id="PTHR43798:SF5">
    <property type="entry name" value="MONOACYLGLYCEROL LIPASE ABHD6"/>
    <property type="match status" value="1"/>
</dbReference>
<dbReference type="RefSeq" id="WP_139603751.1">
    <property type="nucleotide sequence ID" value="NZ_VDCQ01000026.1"/>
</dbReference>
<dbReference type="InterPro" id="IPR000073">
    <property type="entry name" value="AB_hydrolase_1"/>
</dbReference>
<evidence type="ECO:0000313" key="2">
    <source>
        <dbReference type="EMBL" id="TNJ64680.1"/>
    </source>
</evidence>
<keyword evidence="2" id="KW-0378">Hydrolase</keyword>
<evidence type="ECO:0000259" key="1">
    <source>
        <dbReference type="Pfam" id="PF00561"/>
    </source>
</evidence>
<name>A0A5C4T7V1_9BACL</name>
<dbReference type="PRINTS" id="PR00111">
    <property type="entry name" value="ABHYDROLASE"/>
</dbReference>
<reference evidence="2 3" key="1">
    <citation type="submission" date="2019-05" db="EMBL/GenBank/DDBJ databases">
        <title>We sequenced the genome of Paenibacillus hemerocallicola KCTC 33185 for further insight into its adaptation and study the phylogeny of Paenibacillus.</title>
        <authorList>
            <person name="Narsing Rao M.P."/>
        </authorList>
    </citation>
    <scope>NUCLEOTIDE SEQUENCE [LARGE SCALE GENOMIC DNA]</scope>
    <source>
        <strain evidence="2 3">KCTC 33185</strain>
    </source>
</reference>
<dbReference type="Proteomes" id="UP000307943">
    <property type="component" value="Unassembled WGS sequence"/>
</dbReference>
<dbReference type="SUPFAM" id="SSF53474">
    <property type="entry name" value="alpha/beta-Hydrolases"/>
    <property type="match status" value="1"/>
</dbReference>
<proteinExistence type="predicted"/>
<organism evidence="2 3">
    <name type="scientific">Paenibacillus hemerocallicola</name>
    <dbReference type="NCBI Taxonomy" id="1172614"/>
    <lineage>
        <taxon>Bacteria</taxon>
        <taxon>Bacillati</taxon>
        <taxon>Bacillota</taxon>
        <taxon>Bacilli</taxon>
        <taxon>Bacillales</taxon>
        <taxon>Paenibacillaceae</taxon>
        <taxon>Paenibacillus</taxon>
    </lineage>
</organism>
<evidence type="ECO:0000313" key="3">
    <source>
        <dbReference type="Proteomes" id="UP000307943"/>
    </source>
</evidence>
<dbReference type="OrthoDB" id="252464at2"/>
<sequence length="265" mass="28840">MNKVKLSNRSIEISYKDAGEGIPVLLLHGFCGSSSYWDAVVPLLQSQCRLIVPDLPGHGKSGVPQSPYPIEAFADDMADLLQQLNIGKAVWLGHSLGGYVTLAAAERHADRVGAFGLIHSTAYPDDEKGKEGRLKAIQTVLDSGIVPFVDGLIPKLFAPEHVESMSDKVEEAKKIGYATPPEGAVVTLEAMRDRPDRNEVLRQAACPVLLVAGENDQIIKPDKTFSVQSDSIRHALLNKVGHMSMMEHPEQLADKLSAFLKTIRL</sequence>
<protein>
    <submittedName>
        <fullName evidence="2">Alpha/beta hydrolase</fullName>
    </submittedName>
</protein>
<accession>A0A5C4T7V1</accession>
<dbReference type="InterPro" id="IPR029058">
    <property type="entry name" value="AB_hydrolase_fold"/>
</dbReference>
<feature type="domain" description="AB hydrolase-1" evidence="1">
    <location>
        <begin position="23"/>
        <end position="120"/>
    </location>
</feature>
<dbReference type="InterPro" id="IPR000639">
    <property type="entry name" value="Epox_hydrolase-like"/>
</dbReference>
<dbReference type="PANTHER" id="PTHR43798">
    <property type="entry name" value="MONOACYLGLYCEROL LIPASE"/>
    <property type="match status" value="1"/>
</dbReference>
<dbReference type="GO" id="GO:0046464">
    <property type="term" value="P:acylglycerol catabolic process"/>
    <property type="evidence" value="ECO:0007669"/>
    <property type="project" value="TreeGrafter"/>
</dbReference>